<accession>A0A6C0HDX9</accession>
<dbReference type="AlphaFoldDB" id="A0A6C0HDX9"/>
<reference evidence="1" key="1">
    <citation type="journal article" date="2020" name="Nature">
        <title>Giant virus diversity and host interactions through global metagenomics.</title>
        <authorList>
            <person name="Schulz F."/>
            <person name="Roux S."/>
            <person name="Paez-Espino D."/>
            <person name="Jungbluth S."/>
            <person name="Walsh D.A."/>
            <person name="Denef V.J."/>
            <person name="McMahon K.D."/>
            <person name="Konstantinidis K.T."/>
            <person name="Eloe-Fadrosh E.A."/>
            <person name="Kyrpides N.C."/>
            <person name="Woyke T."/>
        </authorList>
    </citation>
    <scope>NUCLEOTIDE SEQUENCE</scope>
    <source>
        <strain evidence="1">GVMAG-M-3300023179-92</strain>
    </source>
</reference>
<evidence type="ECO:0000313" key="1">
    <source>
        <dbReference type="EMBL" id="QHT78709.1"/>
    </source>
</evidence>
<sequence length="176" mass="20908">MDNRTLNPLNINPFTQTWIESNIPYDQYASTSSTDNSLDIYKGLGDINYNYRYLFFRSQDTYNYFMSQASMRLMSTEITRKLTGVHPEGKNIVVPDEMIRSVADSMYENNRMDIKALQEMTINYIVNTIRTEYDVINNNNKLSIWVTKYDIDSGLQRTNGIKLNRKQRNSYYYWKY</sequence>
<proteinExistence type="predicted"/>
<name>A0A6C0HDX9_9ZZZZ</name>
<protein>
    <submittedName>
        <fullName evidence="1">Uncharacterized protein</fullName>
    </submittedName>
</protein>
<organism evidence="1">
    <name type="scientific">viral metagenome</name>
    <dbReference type="NCBI Taxonomy" id="1070528"/>
    <lineage>
        <taxon>unclassified sequences</taxon>
        <taxon>metagenomes</taxon>
        <taxon>organismal metagenomes</taxon>
    </lineage>
</organism>
<dbReference type="EMBL" id="MN739935">
    <property type="protein sequence ID" value="QHT78709.1"/>
    <property type="molecule type" value="Genomic_DNA"/>
</dbReference>